<dbReference type="PROSITE" id="PS51348">
    <property type="entry name" value="GLYCOSYL_HYDROL_F22_2"/>
    <property type="match status" value="1"/>
</dbReference>
<protein>
    <recommendedName>
        <fullName evidence="3">lysozyme</fullName>
        <ecNumber evidence="3">3.2.1.17</ecNumber>
    </recommendedName>
</protein>
<evidence type="ECO:0000256" key="1">
    <source>
        <dbReference type="ARBA" id="ARBA00000632"/>
    </source>
</evidence>
<dbReference type="SMART" id="SM00263">
    <property type="entry name" value="LYZ1"/>
    <property type="match status" value="1"/>
</dbReference>
<proteinExistence type="evidence at transcript level"/>
<dbReference type="GO" id="GO:0031640">
    <property type="term" value="P:killing of cells of another organism"/>
    <property type="evidence" value="ECO:0007669"/>
    <property type="project" value="UniProtKB-KW"/>
</dbReference>
<feature type="domain" description="Glycosyl hydrolases family 22 (GH22)" evidence="9">
    <location>
        <begin position="89"/>
        <end position="107"/>
    </location>
</feature>
<dbReference type="InterPro" id="IPR019799">
    <property type="entry name" value="Glyco_hydro_22_CS"/>
</dbReference>
<dbReference type="InterPro" id="IPR023346">
    <property type="entry name" value="Lysozyme-like_dom_sf"/>
</dbReference>
<name>A0A1B1RUX5_RHYFE</name>
<dbReference type="PRINTS" id="PR00137">
    <property type="entry name" value="LYSOZYME"/>
</dbReference>
<dbReference type="InterPro" id="IPR000974">
    <property type="entry name" value="Glyco_hydro_22_lys"/>
</dbReference>
<organism evidence="10">
    <name type="scientific">Rhynchophorus ferrugineus</name>
    <name type="common">Red palm weevil</name>
    <name type="synonym">Curculio ferrugineus</name>
    <dbReference type="NCBI Taxonomy" id="354439"/>
    <lineage>
        <taxon>Eukaryota</taxon>
        <taxon>Metazoa</taxon>
        <taxon>Ecdysozoa</taxon>
        <taxon>Arthropoda</taxon>
        <taxon>Hexapoda</taxon>
        <taxon>Insecta</taxon>
        <taxon>Pterygota</taxon>
        <taxon>Neoptera</taxon>
        <taxon>Endopterygota</taxon>
        <taxon>Coleoptera</taxon>
        <taxon>Polyphaga</taxon>
        <taxon>Cucujiformia</taxon>
        <taxon>Curculionidae</taxon>
        <taxon>Dryophthorinae</taxon>
        <taxon>Rhynchophorus</taxon>
    </lineage>
</organism>
<dbReference type="PANTHER" id="PTHR11407:SF63">
    <property type="entry name" value="LYSOZYME C"/>
    <property type="match status" value="1"/>
</dbReference>
<dbReference type="Pfam" id="PF00062">
    <property type="entry name" value="Lys"/>
    <property type="match status" value="1"/>
</dbReference>
<sequence length="147" mass="15892">MSLSKSILLVVLVVASVVNAKVYTKCEFAQEMKKHGVTSHADLGTWTCIASHESAFNTKAVNSVSGDYGILQINHYYWCSTTSTPGKGCNITCASLLTDDITVDIKCALHIFSETAKGSTKNGFTAWVTYKKYCTGDQSSWISGCSL</sequence>
<dbReference type="InterPro" id="IPR001916">
    <property type="entry name" value="Glyco_hydro_22"/>
</dbReference>
<feature type="signal peptide" evidence="8">
    <location>
        <begin position="1"/>
        <end position="20"/>
    </location>
</feature>
<keyword evidence="4" id="KW-0081">Bacteriolytic enzyme</keyword>
<comment type="similarity">
    <text evidence="2 7">Belongs to the glycosyl hydrolase 22 family.</text>
</comment>
<dbReference type="EC" id="3.2.1.17" evidence="3"/>
<keyword evidence="5" id="KW-1015">Disulfide bond</keyword>
<dbReference type="GO" id="GO:0042742">
    <property type="term" value="P:defense response to bacterium"/>
    <property type="evidence" value="ECO:0007669"/>
    <property type="project" value="UniProtKB-KW"/>
</dbReference>
<dbReference type="PROSITE" id="PS00128">
    <property type="entry name" value="GLYCOSYL_HYDROL_F22_1"/>
    <property type="match status" value="1"/>
</dbReference>
<evidence type="ECO:0000256" key="7">
    <source>
        <dbReference type="RuleBase" id="RU004440"/>
    </source>
</evidence>
<dbReference type="SUPFAM" id="SSF53955">
    <property type="entry name" value="Lysozyme-like"/>
    <property type="match status" value="1"/>
</dbReference>
<dbReference type="SMR" id="A0A1B1RUX5"/>
<dbReference type="PANTHER" id="PTHR11407">
    <property type="entry name" value="LYSOZYME C"/>
    <property type="match status" value="1"/>
</dbReference>
<keyword evidence="6" id="KW-0326">Glycosidase</keyword>
<keyword evidence="8" id="KW-0732">Signal</keyword>
<dbReference type="GO" id="GO:0003796">
    <property type="term" value="F:lysozyme activity"/>
    <property type="evidence" value="ECO:0007669"/>
    <property type="project" value="UniProtKB-EC"/>
</dbReference>
<evidence type="ECO:0000256" key="8">
    <source>
        <dbReference type="SAM" id="SignalP"/>
    </source>
</evidence>
<reference evidence="10" key="1">
    <citation type="submission" date="2015-06" db="EMBL/GenBank/DDBJ databases">
        <title>Immune-Related Transcriptome of Red Palm Weevil, Rhynchophorus ferrugineus (Olivier) (Coleoptera: Curculionidae).</title>
        <authorList>
            <person name="Hussain A."/>
            <person name="Rizwan-ul-Haq M."/>
            <person name="Al-Ayedh H."/>
            <person name="Al-Jabr A.M."/>
        </authorList>
    </citation>
    <scope>NUCLEOTIDE SEQUENCE</scope>
    <source>
        <strain evidence="10">RPWSSHCyp13</strain>
    </source>
</reference>
<dbReference type="AlphaFoldDB" id="A0A1B1RUX5"/>
<evidence type="ECO:0000256" key="6">
    <source>
        <dbReference type="ARBA" id="ARBA00023295"/>
    </source>
</evidence>
<accession>A0A1B1RUX5</accession>
<dbReference type="Gene3D" id="1.10.530.10">
    <property type="match status" value="1"/>
</dbReference>
<evidence type="ECO:0000256" key="5">
    <source>
        <dbReference type="ARBA" id="ARBA00023157"/>
    </source>
</evidence>
<evidence type="ECO:0000256" key="3">
    <source>
        <dbReference type="ARBA" id="ARBA00012732"/>
    </source>
</evidence>
<dbReference type="FunFam" id="1.10.530.10:FF:000001">
    <property type="entry name" value="Lysozyme C"/>
    <property type="match status" value="1"/>
</dbReference>
<evidence type="ECO:0000256" key="2">
    <source>
        <dbReference type="ARBA" id="ARBA00010859"/>
    </source>
</evidence>
<comment type="catalytic activity">
    <reaction evidence="1">
        <text>Hydrolysis of (1-&gt;4)-beta-linkages between N-acetylmuramic acid and N-acetyl-D-glucosamine residues in a peptidoglycan and between N-acetyl-D-glucosamine residues in chitodextrins.</text>
        <dbReference type="EC" id="3.2.1.17"/>
    </reaction>
</comment>
<evidence type="ECO:0000259" key="9">
    <source>
        <dbReference type="PROSITE" id="PS00128"/>
    </source>
</evidence>
<dbReference type="CDD" id="cd16899">
    <property type="entry name" value="LYZ_C_invert"/>
    <property type="match status" value="1"/>
</dbReference>
<dbReference type="PRINTS" id="PR00135">
    <property type="entry name" value="LYZLACT"/>
</dbReference>
<evidence type="ECO:0000256" key="4">
    <source>
        <dbReference type="ARBA" id="ARBA00022638"/>
    </source>
</evidence>
<feature type="chain" id="PRO_5008529021" description="lysozyme" evidence="8">
    <location>
        <begin position="21"/>
        <end position="147"/>
    </location>
</feature>
<keyword evidence="6" id="KW-0378">Hydrolase</keyword>
<keyword evidence="4" id="KW-0929">Antimicrobial</keyword>
<dbReference type="EMBL" id="KT223629">
    <property type="protein sequence ID" value="ANU06044.1"/>
    <property type="molecule type" value="mRNA"/>
</dbReference>
<evidence type="ECO:0000313" key="10">
    <source>
        <dbReference type="EMBL" id="ANU06044.1"/>
    </source>
</evidence>